<dbReference type="GO" id="GO:0017119">
    <property type="term" value="C:Golgi transport complex"/>
    <property type="evidence" value="ECO:0007669"/>
    <property type="project" value="InterPro"/>
</dbReference>
<proteinExistence type="predicted"/>
<evidence type="ECO:0000256" key="5">
    <source>
        <dbReference type="SAM" id="MobiDB-lite"/>
    </source>
</evidence>
<dbReference type="STRING" id="3076.A0A2P6TZU1"/>
<evidence type="ECO:0000259" key="7">
    <source>
        <dbReference type="Pfam" id="PF20649"/>
    </source>
</evidence>
<comment type="caution">
    <text evidence="8">The sequence shown here is derived from an EMBL/GenBank/DDBJ whole genome shotgun (WGS) entry which is preliminary data.</text>
</comment>
<keyword evidence="9" id="KW-1185">Reference proteome</keyword>
<feature type="region of interest" description="Disordered" evidence="5">
    <location>
        <begin position="591"/>
        <end position="610"/>
    </location>
</feature>
<keyword evidence="4" id="KW-0472">Membrane</keyword>
<keyword evidence="3" id="KW-0333">Golgi apparatus</keyword>
<organism evidence="8 9">
    <name type="scientific">Chlorella sorokiniana</name>
    <name type="common">Freshwater green alga</name>
    <dbReference type="NCBI Taxonomy" id="3076"/>
    <lineage>
        <taxon>Eukaryota</taxon>
        <taxon>Viridiplantae</taxon>
        <taxon>Chlorophyta</taxon>
        <taxon>core chlorophytes</taxon>
        <taxon>Trebouxiophyceae</taxon>
        <taxon>Chlorellales</taxon>
        <taxon>Chlorellaceae</taxon>
        <taxon>Chlorella clade</taxon>
        <taxon>Chlorella</taxon>
    </lineage>
</organism>
<gene>
    <name evidence="8" type="ORF">C2E21_1739</name>
</gene>
<evidence type="ECO:0000256" key="1">
    <source>
        <dbReference type="ARBA" id="ARBA00004395"/>
    </source>
</evidence>
<evidence type="ECO:0000256" key="4">
    <source>
        <dbReference type="ARBA" id="ARBA00023136"/>
    </source>
</evidence>
<accession>A0A2P6TZU1</accession>
<sequence length="807" mass="84428">MGGGGSASEGGSALELLASARFAPFRGEGFDPASFASRSLSQTHTTAQAQTEQLQQGVAALDGALRQLVLNHQDDLIAQTARLTEAESAVQRIALSVRSLQMVAARVRAEVAEPLQQIATRTQQLRNLQATVDLLRHVIHRLKLVQRLRQQMGAADAAGILEVAKAAKLLSEIAAVDAEADLSGIDAVDADAEFLQTAAAVVRSQTEAALKAGLECLSQADVGSALQVLFNLNELQHAVMQLADSAAAAFGRELAAALDPRKLSASSVAAGGGGGPGGAKSLGGTLPGSTAKVQELLWEKLGAALEQLQRSAIEVWHLQRVLAKKRDPLSHTLFLDVVAPQDDDPLPLDRFWSRAIAAASDCFAGAFSTARGGFVRDTLVAGYPRLAVLLESAAARVLRDSAARDAAPALDDEQAAALLDSAADFQNAYLAASLARLTEAATAAFPGSTSRPLPSAADLQKAIARVHEELKAATGSARLALLVASTVGQALRVMPQKAELTAASGPDLRAVGGACNAAQLRNIALCNCLQEVHRSVVGMAGRLPPAAADALAGPLADLQAAALEAVAPTFRALVETAEELLLQMHSAPAYSPAAGGSGEEDGGGEPGVTDTSAFMRDLARHLAHSRLEYLSKFNPSPASPIPSVARALVERMAARLVLFAVRHASLLRPLPQAGKLQLAKDLAELEAAVGQQLLPLEQLGGPARALRAFRRLLFLEAADLEGSPLLKELPRPEVLHHLYSRAPSALESPHVRSGLTPTQYSLWLDGHSQEETLKFIRTALEACASKAKGAEGADQLLPLMRRLAASG</sequence>
<feature type="domain" description="Conserved oligomeric Golgi complex subunit 5 N-terminal" evidence="6">
    <location>
        <begin position="25"/>
        <end position="148"/>
    </location>
</feature>
<dbReference type="Pfam" id="PF20649">
    <property type="entry name" value="COG5_C"/>
    <property type="match status" value="1"/>
</dbReference>
<comment type="subcellular location">
    <subcellularLocation>
        <location evidence="1">Golgi apparatus membrane</location>
        <topology evidence="1">Peripheral membrane protein</topology>
    </subcellularLocation>
</comment>
<evidence type="ECO:0000256" key="2">
    <source>
        <dbReference type="ARBA" id="ARBA00020974"/>
    </source>
</evidence>
<dbReference type="GO" id="GO:0000139">
    <property type="term" value="C:Golgi membrane"/>
    <property type="evidence" value="ECO:0007669"/>
    <property type="project" value="UniProtKB-SubCell"/>
</dbReference>
<dbReference type="OrthoDB" id="18786at2759"/>
<reference evidence="8 9" key="1">
    <citation type="journal article" date="2018" name="Plant J.">
        <title>Genome sequences of Chlorella sorokiniana UTEX 1602 and Micractinium conductrix SAG 241.80: implications to maltose excretion by a green alga.</title>
        <authorList>
            <person name="Arriola M.B."/>
            <person name="Velmurugan N."/>
            <person name="Zhang Y."/>
            <person name="Plunkett M.H."/>
            <person name="Hondzo H."/>
            <person name="Barney B.M."/>
        </authorList>
    </citation>
    <scope>NUCLEOTIDE SEQUENCE [LARGE SCALE GENOMIC DNA]</scope>
    <source>
        <strain evidence="9">UTEX 1602</strain>
    </source>
</reference>
<dbReference type="Pfam" id="PF10392">
    <property type="entry name" value="COG5_N"/>
    <property type="match status" value="1"/>
</dbReference>
<dbReference type="AlphaFoldDB" id="A0A2P6TZU1"/>
<dbReference type="InterPro" id="IPR019465">
    <property type="entry name" value="Cog5"/>
</dbReference>
<evidence type="ECO:0000313" key="9">
    <source>
        <dbReference type="Proteomes" id="UP000239899"/>
    </source>
</evidence>
<name>A0A2P6TZU1_CHLSO</name>
<dbReference type="Proteomes" id="UP000239899">
    <property type="component" value="Unassembled WGS sequence"/>
</dbReference>
<evidence type="ECO:0000313" key="8">
    <source>
        <dbReference type="EMBL" id="PRW59582.1"/>
    </source>
</evidence>
<dbReference type="GO" id="GO:0006891">
    <property type="term" value="P:intra-Golgi vesicle-mediated transport"/>
    <property type="evidence" value="ECO:0007669"/>
    <property type="project" value="InterPro"/>
</dbReference>
<evidence type="ECO:0000259" key="6">
    <source>
        <dbReference type="Pfam" id="PF10392"/>
    </source>
</evidence>
<protein>
    <recommendedName>
        <fullName evidence="2">Conserved oligomeric Golgi complex subunit 5</fullName>
    </recommendedName>
</protein>
<dbReference type="PANTHER" id="PTHR13228">
    <property type="entry name" value="CONSERVED OLIGOMERIC GOLGI COMPLEX COMPONENT 5"/>
    <property type="match status" value="1"/>
</dbReference>
<evidence type="ECO:0000256" key="3">
    <source>
        <dbReference type="ARBA" id="ARBA00023034"/>
    </source>
</evidence>
<dbReference type="EMBL" id="LHPG02000003">
    <property type="protein sequence ID" value="PRW59582.1"/>
    <property type="molecule type" value="Genomic_DNA"/>
</dbReference>
<dbReference type="InterPro" id="IPR048485">
    <property type="entry name" value="COG5_helical"/>
</dbReference>
<dbReference type="PANTHER" id="PTHR13228:SF3">
    <property type="entry name" value="CONSERVED OLIGOMERIC GOLGI COMPLEX SUBUNIT 5"/>
    <property type="match status" value="1"/>
</dbReference>
<feature type="domain" description="Conserved oligomeric Golgi complex subunit 5 helical" evidence="7">
    <location>
        <begin position="182"/>
        <end position="392"/>
    </location>
</feature>
<dbReference type="InterPro" id="IPR049176">
    <property type="entry name" value="COG5_N"/>
</dbReference>